<accession>A0ABN7WAR6</accession>
<feature type="non-terminal residue" evidence="2">
    <location>
        <position position="1"/>
    </location>
</feature>
<keyword evidence="3" id="KW-1185">Reference proteome</keyword>
<dbReference type="EMBL" id="CAJVQB010036553">
    <property type="protein sequence ID" value="CAG8824128.1"/>
    <property type="molecule type" value="Genomic_DNA"/>
</dbReference>
<dbReference type="Proteomes" id="UP000789901">
    <property type="component" value="Unassembled WGS sequence"/>
</dbReference>
<comment type="caution">
    <text evidence="2">The sequence shown here is derived from an EMBL/GenBank/DDBJ whole genome shotgun (WGS) entry which is preliminary data.</text>
</comment>
<gene>
    <name evidence="2" type="ORF">GMARGA_LOCUS28501</name>
</gene>
<evidence type="ECO:0000256" key="1">
    <source>
        <dbReference type="SAM" id="MobiDB-lite"/>
    </source>
</evidence>
<feature type="compositionally biased region" description="Polar residues" evidence="1">
    <location>
        <begin position="126"/>
        <end position="136"/>
    </location>
</feature>
<name>A0ABN7WAR6_GIGMA</name>
<evidence type="ECO:0000313" key="3">
    <source>
        <dbReference type="Proteomes" id="UP000789901"/>
    </source>
</evidence>
<sequence>IHPHPSMKPFFDDLIFTRQTVWLFLHKEFYYQWKLIVIDIYYSERFVTSIEVLDEARPEPEALRTKRSLTGGIVPESLREEIISSNYTVDHWRRNDDHWFSQFIKAAEQNIDKKSFESLKEKIKATSMSASSSTGDESAIYSDGQTADESEEINIEN</sequence>
<reference evidence="2 3" key="1">
    <citation type="submission" date="2021-06" db="EMBL/GenBank/DDBJ databases">
        <authorList>
            <person name="Kallberg Y."/>
            <person name="Tangrot J."/>
            <person name="Rosling A."/>
        </authorList>
    </citation>
    <scope>NUCLEOTIDE SEQUENCE [LARGE SCALE GENOMIC DNA]</scope>
    <source>
        <strain evidence="2 3">120-4 pot B 10/14</strain>
    </source>
</reference>
<feature type="region of interest" description="Disordered" evidence="1">
    <location>
        <begin position="126"/>
        <end position="157"/>
    </location>
</feature>
<feature type="compositionally biased region" description="Acidic residues" evidence="1">
    <location>
        <begin position="146"/>
        <end position="157"/>
    </location>
</feature>
<protein>
    <submittedName>
        <fullName evidence="2">4358_t:CDS:1</fullName>
    </submittedName>
</protein>
<organism evidence="2 3">
    <name type="scientific">Gigaspora margarita</name>
    <dbReference type="NCBI Taxonomy" id="4874"/>
    <lineage>
        <taxon>Eukaryota</taxon>
        <taxon>Fungi</taxon>
        <taxon>Fungi incertae sedis</taxon>
        <taxon>Mucoromycota</taxon>
        <taxon>Glomeromycotina</taxon>
        <taxon>Glomeromycetes</taxon>
        <taxon>Diversisporales</taxon>
        <taxon>Gigasporaceae</taxon>
        <taxon>Gigaspora</taxon>
    </lineage>
</organism>
<evidence type="ECO:0000313" key="2">
    <source>
        <dbReference type="EMBL" id="CAG8824128.1"/>
    </source>
</evidence>
<proteinExistence type="predicted"/>